<evidence type="ECO:0000256" key="4">
    <source>
        <dbReference type="ARBA" id="ARBA00023242"/>
    </source>
</evidence>
<dbReference type="AlphaFoldDB" id="A0A8I3ADP7"/>
<evidence type="ECO:0000256" key="3">
    <source>
        <dbReference type="ARBA" id="ARBA00023163"/>
    </source>
</evidence>
<evidence type="ECO:0000256" key="2">
    <source>
        <dbReference type="ARBA" id="ARBA00023015"/>
    </source>
</evidence>
<evidence type="ECO:0000313" key="6">
    <source>
        <dbReference type="EMBL" id="KAG6381578.1"/>
    </source>
</evidence>
<feature type="domain" description="Velvet" evidence="5">
    <location>
        <begin position="52"/>
        <end position="165"/>
    </location>
</feature>
<name>A0A8I3ADP7_9AGAM</name>
<dbReference type="GO" id="GO:0005634">
    <property type="term" value="C:nucleus"/>
    <property type="evidence" value="ECO:0007669"/>
    <property type="project" value="UniProtKB-SubCell"/>
</dbReference>
<dbReference type="PANTHER" id="PTHR33572:SF15">
    <property type="entry name" value="VELVET DOMAIN-CONTAINING PROTEIN"/>
    <property type="match status" value="1"/>
</dbReference>
<dbReference type="PROSITE" id="PS51821">
    <property type="entry name" value="VELVET"/>
    <property type="match status" value="1"/>
</dbReference>
<dbReference type="InterPro" id="IPR021740">
    <property type="entry name" value="Velvet"/>
</dbReference>
<proteinExistence type="predicted"/>
<sequence>MARVAFGLKRPPPTDPVINSNQANRAILRFSTTVKPGISTAVTGGTNDSRVLNTRSYHLDVVQHPQRTAEFGSASLSRLPLGPAIIVQLIVRDRFGNLIIPEMELPFLLAHLSLFSDDGMRPLDMGTAPNGETPPRRLLYGNLVASPQTLRNLEGRLGLYFLFSD</sequence>
<dbReference type="PANTHER" id="PTHR33572">
    <property type="entry name" value="SPORE DEVELOPMENT REGULATOR VOSA"/>
    <property type="match status" value="1"/>
</dbReference>
<reference evidence="6" key="1">
    <citation type="submission" date="2021-03" db="EMBL/GenBank/DDBJ databases">
        <title>Evolutionary innovations through gain and loss of genes in the ectomycorrhizal Boletales.</title>
        <authorList>
            <person name="Wu G."/>
            <person name="Miyauchi S."/>
            <person name="Morin E."/>
            <person name="Yang Z.-L."/>
            <person name="Xu J."/>
            <person name="Martin F.M."/>
        </authorList>
    </citation>
    <scope>NUCLEOTIDE SEQUENCE</scope>
    <source>
        <strain evidence="6">BR01</strain>
    </source>
</reference>
<keyword evidence="3" id="KW-0804">Transcription</keyword>
<dbReference type="OrthoDB" id="3056235at2759"/>
<accession>A0A8I3ADP7</accession>
<comment type="subcellular location">
    <subcellularLocation>
        <location evidence="1">Nucleus</location>
    </subcellularLocation>
</comment>
<dbReference type="Proteomes" id="UP000683000">
    <property type="component" value="Unassembled WGS sequence"/>
</dbReference>
<protein>
    <recommendedName>
        <fullName evidence="5">Velvet domain-containing protein</fullName>
    </recommendedName>
</protein>
<gene>
    <name evidence="6" type="ORF">JVT61DRAFT_172</name>
</gene>
<evidence type="ECO:0000313" key="7">
    <source>
        <dbReference type="Proteomes" id="UP000683000"/>
    </source>
</evidence>
<keyword evidence="4" id="KW-0539">Nucleus</keyword>
<keyword evidence="2" id="KW-0805">Transcription regulation</keyword>
<dbReference type="Pfam" id="PF11754">
    <property type="entry name" value="Velvet"/>
    <property type="match status" value="1"/>
</dbReference>
<dbReference type="Gene3D" id="2.60.40.3960">
    <property type="entry name" value="Velvet domain"/>
    <property type="match status" value="1"/>
</dbReference>
<dbReference type="InterPro" id="IPR037525">
    <property type="entry name" value="Velvet_dom"/>
</dbReference>
<keyword evidence="7" id="KW-1185">Reference proteome</keyword>
<evidence type="ECO:0000259" key="5">
    <source>
        <dbReference type="PROSITE" id="PS51821"/>
    </source>
</evidence>
<comment type="caution">
    <text evidence="6">The sequence shown here is derived from an EMBL/GenBank/DDBJ whole genome shotgun (WGS) entry which is preliminary data.</text>
</comment>
<dbReference type="EMBL" id="JAGFBS010000001">
    <property type="protein sequence ID" value="KAG6381578.1"/>
    <property type="molecule type" value="Genomic_DNA"/>
</dbReference>
<dbReference type="InterPro" id="IPR038491">
    <property type="entry name" value="Velvet_dom_sf"/>
</dbReference>
<evidence type="ECO:0000256" key="1">
    <source>
        <dbReference type="ARBA" id="ARBA00004123"/>
    </source>
</evidence>
<organism evidence="6 7">
    <name type="scientific">Boletus reticuloceps</name>
    <dbReference type="NCBI Taxonomy" id="495285"/>
    <lineage>
        <taxon>Eukaryota</taxon>
        <taxon>Fungi</taxon>
        <taxon>Dikarya</taxon>
        <taxon>Basidiomycota</taxon>
        <taxon>Agaricomycotina</taxon>
        <taxon>Agaricomycetes</taxon>
        <taxon>Agaricomycetidae</taxon>
        <taxon>Boletales</taxon>
        <taxon>Boletineae</taxon>
        <taxon>Boletaceae</taxon>
        <taxon>Boletoideae</taxon>
        <taxon>Boletus</taxon>
    </lineage>
</organism>